<dbReference type="EMBL" id="BRXU01000022">
    <property type="protein sequence ID" value="GLC58335.1"/>
    <property type="molecule type" value="Genomic_DNA"/>
</dbReference>
<proteinExistence type="predicted"/>
<feature type="region of interest" description="Disordered" evidence="1">
    <location>
        <begin position="111"/>
        <end position="165"/>
    </location>
</feature>
<accession>A0A9W6F767</accession>
<dbReference type="Proteomes" id="UP001165080">
    <property type="component" value="Unassembled WGS sequence"/>
</dbReference>
<gene>
    <name evidence="2" type="primary">PLEST010741</name>
    <name evidence="2" type="ORF">PLESTB_001347800</name>
</gene>
<organism evidence="2 3">
    <name type="scientific">Pleodorina starrii</name>
    <dbReference type="NCBI Taxonomy" id="330485"/>
    <lineage>
        <taxon>Eukaryota</taxon>
        <taxon>Viridiplantae</taxon>
        <taxon>Chlorophyta</taxon>
        <taxon>core chlorophytes</taxon>
        <taxon>Chlorophyceae</taxon>
        <taxon>CS clade</taxon>
        <taxon>Chlamydomonadales</taxon>
        <taxon>Volvocaceae</taxon>
        <taxon>Pleodorina</taxon>
    </lineage>
</organism>
<feature type="compositionally biased region" description="Polar residues" evidence="1">
    <location>
        <begin position="51"/>
        <end position="67"/>
    </location>
</feature>
<reference evidence="2 3" key="1">
    <citation type="journal article" date="2023" name="Commun. Biol.">
        <title>Reorganization of the ancestral sex-determining regions during the evolution of trioecy in Pleodorina starrii.</title>
        <authorList>
            <person name="Takahashi K."/>
            <person name="Suzuki S."/>
            <person name="Kawai-Toyooka H."/>
            <person name="Yamamoto K."/>
            <person name="Hamaji T."/>
            <person name="Ootsuki R."/>
            <person name="Yamaguchi H."/>
            <person name="Kawachi M."/>
            <person name="Higashiyama T."/>
            <person name="Nozaki H."/>
        </authorList>
    </citation>
    <scope>NUCLEOTIDE SEQUENCE [LARGE SCALE GENOMIC DNA]</scope>
    <source>
        <strain evidence="2 3">NIES-4479</strain>
    </source>
</reference>
<feature type="region of interest" description="Disordered" evidence="1">
    <location>
        <begin position="51"/>
        <end position="78"/>
    </location>
</feature>
<feature type="compositionally biased region" description="Gly residues" evidence="1">
    <location>
        <begin position="188"/>
        <end position="199"/>
    </location>
</feature>
<evidence type="ECO:0000313" key="3">
    <source>
        <dbReference type="Proteomes" id="UP001165080"/>
    </source>
</evidence>
<comment type="caution">
    <text evidence="2">The sequence shown here is derived from an EMBL/GenBank/DDBJ whole genome shotgun (WGS) entry which is preliminary data.</text>
</comment>
<keyword evidence="3" id="KW-1185">Reference proteome</keyword>
<dbReference type="AlphaFoldDB" id="A0A9W6F767"/>
<evidence type="ECO:0000256" key="1">
    <source>
        <dbReference type="SAM" id="MobiDB-lite"/>
    </source>
</evidence>
<protein>
    <submittedName>
        <fullName evidence="2">Uncharacterized protein</fullName>
    </submittedName>
</protein>
<sequence>MAPTDDFVTSDAFGDFFFFGASNPSGNPSGCQSLPTSPHNTGIGTVFTFPVRSNKTTPSNKQLSSSPPVEASRGLPASTTADATATLMVLAPKQAVERDCKLGKGADDVKASSAACAGASPDVPGGERGYGRSTSLDTAFARSNRDQSTADGPAPTRADDGTKPLCSFSAQENPCLYAQYVAARRSGSMGGGSGGGAGPGAAHHHHHHQGFWHSTEWWRSFSSSRLNEMAAEEPDMRSAEMRKVPYVGGAEPMCVLVHGEEERRPQ</sequence>
<feature type="region of interest" description="Disordered" evidence="1">
    <location>
        <begin position="188"/>
        <end position="208"/>
    </location>
</feature>
<evidence type="ECO:0000313" key="2">
    <source>
        <dbReference type="EMBL" id="GLC58335.1"/>
    </source>
</evidence>
<dbReference type="OrthoDB" id="550330at2759"/>
<name>A0A9W6F767_9CHLO</name>